<dbReference type="SUPFAM" id="SSF51905">
    <property type="entry name" value="FAD/NAD(P)-binding domain"/>
    <property type="match status" value="1"/>
</dbReference>
<evidence type="ECO:0000256" key="1">
    <source>
        <dbReference type="ARBA" id="ARBA00001974"/>
    </source>
</evidence>
<proteinExistence type="inferred from homology"/>
<dbReference type="PRINTS" id="PR00368">
    <property type="entry name" value="FADPNR"/>
</dbReference>
<keyword evidence="8" id="KW-1185">Reference proteome</keyword>
<evidence type="ECO:0000259" key="5">
    <source>
        <dbReference type="Pfam" id="PF02852"/>
    </source>
</evidence>
<evidence type="ECO:0000259" key="6">
    <source>
        <dbReference type="Pfam" id="PF07992"/>
    </source>
</evidence>
<dbReference type="PANTHER" id="PTHR43014:SF2">
    <property type="entry name" value="MERCURIC REDUCTASE"/>
    <property type="match status" value="1"/>
</dbReference>
<reference evidence="7" key="2">
    <citation type="submission" date="2021-08" db="EMBL/GenBank/DDBJ databases">
        <authorList>
            <person name="Tani A."/>
            <person name="Ola A."/>
            <person name="Ogura Y."/>
            <person name="Katsura K."/>
            <person name="Hayashi T."/>
        </authorList>
    </citation>
    <scope>NUCLEOTIDE SEQUENCE</scope>
    <source>
        <strain evidence="7">KCTC 52305</strain>
    </source>
</reference>
<dbReference type="Pfam" id="PF07992">
    <property type="entry name" value="Pyr_redox_2"/>
    <property type="match status" value="1"/>
</dbReference>
<dbReference type="EMBL" id="BPQH01000003">
    <property type="protein sequence ID" value="GJD48635.1"/>
    <property type="molecule type" value="Genomic_DNA"/>
</dbReference>
<dbReference type="Gene3D" id="3.50.50.60">
    <property type="entry name" value="FAD/NAD(P)-binding domain"/>
    <property type="match status" value="2"/>
</dbReference>
<reference evidence="7" key="1">
    <citation type="journal article" date="2021" name="Front. Microbiol.">
        <title>Comprehensive Comparative Genomics and Phenotyping of Methylobacterium Species.</title>
        <authorList>
            <person name="Alessa O."/>
            <person name="Ogura Y."/>
            <person name="Fujitani Y."/>
            <person name="Takami H."/>
            <person name="Hayashi T."/>
            <person name="Sahin N."/>
            <person name="Tani A."/>
        </authorList>
    </citation>
    <scope>NUCLEOTIDE SEQUENCE</scope>
    <source>
        <strain evidence="7">KCTC 52305</strain>
    </source>
</reference>
<dbReference type="PIRSF" id="PIRSF000350">
    <property type="entry name" value="Mercury_reductase_MerA"/>
    <property type="match status" value="1"/>
</dbReference>
<gene>
    <name evidence="7" type="primary">rclA_1</name>
    <name evidence="7" type="ORF">OPKNFCMD_1358</name>
</gene>
<comment type="cofactor">
    <cofactor evidence="1">
        <name>FAD</name>
        <dbReference type="ChEBI" id="CHEBI:57692"/>
    </cofactor>
</comment>
<dbReference type="PANTHER" id="PTHR43014">
    <property type="entry name" value="MERCURIC REDUCTASE"/>
    <property type="match status" value="1"/>
</dbReference>
<comment type="caution">
    <text evidence="7">The sequence shown here is derived from an EMBL/GenBank/DDBJ whole genome shotgun (WGS) entry which is preliminary data.</text>
</comment>
<dbReference type="PRINTS" id="PR00411">
    <property type="entry name" value="PNDRDTASEI"/>
</dbReference>
<accession>A0ABQ4QUP0</accession>
<evidence type="ECO:0000256" key="4">
    <source>
        <dbReference type="ARBA" id="ARBA00022827"/>
    </source>
</evidence>
<organism evidence="7 8">
    <name type="scientific">Methylobacterium crusticola</name>
    <dbReference type="NCBI Taxonomy" id="1697972"/>
    <lineage>
        <taxon>Bacteria</taxon>
        <taxon>Pseudomonadati</taxon>
        <taxon>Pseudomonadota</taxon>
        <taxon>Alphaproteobacteria</taxon>
        <taxon>Hyphomicrobiales</taxon>
        <taxon>Methylobacteriaceae</taxon>
        <taxon>Methylobacterium</taxon>
    </lineage>
</organism>
<comment type="similarity">
    <text evidence="2">Belongs to the class-I pyridine nucleotide-disulfide oxidoreductase family.</text>
</comment>
<dbReference type="InterPro" id="IPR004099">
    <property type="entry name" value="Pyr_nucl-diS_OxRdtase_dimer"/>
</dbReference>
<dbReference type="InterPro" id="IPR016156">
    <property type="entry name" value="FAD/NAD-linked_Rdtase_dimer_sf"/>
</dbReference>
<evidence type="ECO:0000256" key="2">
    <source>
        <dbReference type="ARBA" id="ARBA00007532"/>
    </source>
</evidence>
<keyword evidence="4" id="KW-0274">FAD</keyword>
<dbReference type="InterPro" id="IPR036188">
    <property type="entry name" value="FAD/NAD-bd_sf"/>
</dbReference>
<dbReference type="Pfam" id="PF02852">
    <property type="entry name" value="Pyr_redox_dim"/>
    <property type="match status" value="1"/>
</dbReference>
<protein>
    <submittedName>
        <fullName evidence="7">Pyridine nucleotide-disulfide oxidoreductase RclA</fullName>
    </submittedName>
</protein>
<feature type="domain" description="FAD/NAD(P)-binding" evidence="6">
    <location>
        <begin position="5"/>
        <end position="324"/>
    </location>
</feature>
<evidence type="ECO:0000313" key="8">
    <source>
        <dbReference type="Proteomes" id="UP001055167"/>
    </source>
</evidence>
<evidence type="ECO:0000313" key="7">
    <source>
        <dbReference type="EMBL" id="GJD48635.1"/>
    </source>
</evidence>
<sequence>MPASYDTLVIGSGEGGKFLAWHLARSGQRVAVVERRWIGGSCPNTNCLPSKNEIFSAEVAHLARQAGAFGVATGPVAVDMRGVVARKRAMVRDLIEMHLEQYRASGAALIMGTARFTGPKAVAVALNEGGALDVTADRIVLNLGTSPAIPGTPGLRDAAPLTNIEALELDVLPEHLVVLGGGYVGLELAQAYRRFGARVTVVERGPRIAGREDADVADALARLLAAEGIDLLTSTEVASVRGRSGEAVEVAVRSGAGTAVIAGSHILVAAGRTPNTGGIGLDLAGVALTERGTIAVNDRLETSAPGVWAIGECAGSPAFTHVSADDFRVIRDNLAGGSRSTRGRLVPYCLFTDPPLARVGLSETDARAGGLDVRVATLPMRAVLRTRTTGRSEGFMKAVVGPDDRILGFAMIGAEAGEVMAAVHVAMLAGLPAAALRDAVLAHPTMAEGLNGLFAAVPAA</sequence>
<dbReference type="Gene3D" id="3.30.390.30">
    <property type="match status" value="1"/>
</dbReference>
<feature type="domain" description="Pyridine nucleotide-disulphide oxidoreductase dimerisation" evidence="5">
    <location>
        <begin position="346"/>
        <end position="450"/>
    </location>
</feature>
<dbReference type="InterPro" id="IPR001100">
    <property type="entry name" value="Pyr_nuc-diS_OxRdtase"/>
</dbReference>
<evidence type="ECO:0000256" key="3">
    <source>
        <dbReference type="ARBA" id="ARBA00022630"/>
    </source>
</evidence>
<name>A0ABQ4QUP0_9HYPH</name>
<dbReference type="SUPFAM" id="SSF55424">
    <property type="entry name" value="FAD/NAD-linked reductases, dimerisation (C-terminal) domain"/>
    <property type="match status" value="1"/>
</dbReference>
<dbReference type="Proteomes" id="UP001055167">
    <property type="component" value="Unassembled WGS sequence"/>
</dbReference>
<dbReference type="InterPro" id="IPR023753">
    <property type="entry name" value="FAD/NAD-binding_dom"/>
</dbReference>
<keyword evidence="3" id="KW-0285">Flavoprotein</keyword>
<dbReference type="RefSeq" id="WP_128565516.1">
    <property type="nucleotide sequence ID" value="NZ_BPQH01000003.1"/>
</dbReference>